<keyword evidence="11 13" id="KW-0472">Membrane</keyword>
<comment type="similarity">
    <text evidence="2 12">Belongs to the ATPase protein 8 family.</text>
</comment>
<dbReference type="GO" id="GO:0031966">
    <property type="term" value="C:mitochondrial membrane"/>
    <property type="evidence" value="ECO:0007669"/>
    <property type="project" value="UniProtKB-SubCell"/>
</dbReference>
<evidence type="ECO:0000256" key="13">
    <source>
        <dbReference type="SAM" id="Phobius"/>
    </source>
</evidence>
<gene>
    <name evidence="14" type="primary">ATP8</name>
</gene>
<evidence type="ECO:0000256" key="10">
    <source>
        <dbReference type="ARBA" id="ARBA00023128"/>
    </source>
</evidence>
<keyword evidence="9 12" id="KW-0406">Ion transport</keyword>
<evidence type="ECO:0000313" key="14">
    <source>
        <dbReference type="EMBL" id="AGV04743.1"/>
    </source>
</evidence>
<evidence type="ECO:0000256" key="6">
    <source>
        <dbReference type="ARBA" id="ARBA00022692"/>
    </source>
</evidence>
<dbReference type="GO" id="GO:0015078">
    <property type="term" value="F:proton transmembrane transporter activity"/>
    <property type="evidence" value="ECO:0007669"/>
    <property type="project" value="InterPro"/>
</dbReference>
<feature type="transmembrane region" description="Helical" evidence="13">
    <location>
        <begin position="12"/>
        <end position="31"/>
    </location>
</feature>
<evidence type="ECO:0000256" key="7">
    <source>
        <dbReference type="ARBA" id="ARBA00022781"/>
    </source>
</evidence>
<evidence type="ECO:0000256" key="4">
    <source>
        <dbReference type="ARBA" id="ARBA00022448"/>
    </source>
</evidence>
<dbReference type="InterPro" id="IPR001421">
    <property type="entry name" value="ATP8_metazoa"/>
</dbReference>
<name>T2B3N5_9CRUS</name>
<dbReference type="GO" id="GO:0015986">
    <property type="term" value="P:proton motive force-driven ATP synthesis"/>
    <property type="evidence" value="ECO:0007669"/>
    <property type="project" value="InterPro"/>
</dbReference>
<geneLocation type="mitochondrion" evidence="14"/>
<sequence>MPQMNPSMWLNIYLVSFLVFMMMMIYTLYFYSANITVKSTKFNNPQLPSWTW</sequence>
<dbReference type="EMBL" id="KC995119">
    <property type="protein sequence ID" value="AGV04743.1"/>
    <property type="molecule type" value="Genomic_DNA"/>
</dbReference>
<accession>T2B3N5</accession>
<evidence type="ECO:0000256" key="3">
    <source>
        <dbReference type="ARBA" id="ARBA00011291"/>
    </source>
</evidence>
<keyword evidence="4 12" id="KW-0813">Transport</keyword>
<dbReference type="AlphaFoldDB" id="T2B3N5"/>
<evidence type="ECO:0000256" key="5">
    <source>
        <dbReference type="ARBA" id="ARBA00022547"/>
    </source>
</evidence>
<evidence type="ECO:0000256" key="11">
    <source>
        <dbReference type="ARBA" id="ARBA00023136"/>
    </source>
</evidence>
<reference evidence="14" key="1">
    <citation type="submission" date="2013-04" db="EMBL/GenBank/DDBJ databases">
        <authorList>
            <person name="Shen X."/>
        </authorList>
    </citation>
    <scope>NUCLEOTIDE SEQUENCE</scope>
</reference>
<keyword evidence="10 12" id="KW-0496">Mitochondrion</keyword>
<keyword evidence="6 12" id="KW-0812">Transmembrane</keyword>
<protein>
    <recommendedName>
        <fullName evidence="12">ATP synthase complex subunit 8</fullName>
    </recommendedName>
</protein>
<comment type="subcellular location">
    <subcellularLocation>
        <location evidence="1 12">Mitochondrion membrane</location>
        <topology evidence="1 12">Single-pass membrane protein</topology>
    </subcellularLocation>
</comment>
<keyword evidence="7 12" id="KW-0375">Hydrogen ion transport</keyword>
<comment type="subunit">
    <text evidence="3">F-type ATPases have 2 components, CF(1) - the catalytic core - and CF(0) - the membrane proton channel.</text>
</comment>
<proteinExistence type="inferred from homology"/>
<dbReference type="Pfam" id="PF00895">
    <property type="entry name" value="ATP-synt_8"/>
    <property type="match status" value="1"/>
</dbReference>
<evidence type="ECO:0000256" key="8">
    <source>
        <dbReference type="ARBA" id="ARBA00022989"/>
    </source>
</evidence>
<keyword evidence="8 13" id="KW-1133">Transmembrane helix</keyword>
<keyword evidence="5 12" id="KW-0138">CF(0)</keyword>
<dbReference type="GO" id="GO:0045259">
    <property type="term" value="C:proton-transporting ATP synthase complex"/>
    <property type="evidence" value="ECO:0007669"/>
    <property type="project" value="UniProtKB-KW"/>
</dbReference>
<evidence type="ECO:0000256" key="9">
    <source>
        <dbReference type="ARBA" id="ARBA00023065"/>
    </source>
</evidence>
<organism evidence="14">
    <name type="scientific">Neomysis orientalis</name>
    <dbReference type="NCBI Taxonomy" id="1049546"/>
    <lineage>
        <taxon>Eukaryota</taxon>
        <taxon>Metazoa</taxon>
        <taxon>Ecdysozoa</taxon>
        <taxon>Arthropoda</taxon>
        <taxon>Crustacea</taxon>
        <taxon>Multicrustacea</taxon>
        <taxon>Malacostraca</taxon>
        <taxon>Eumalacostraca</taxon>
        <taxon>Peracarida</taxon>
        <taxon>Mysidacea</taxon>
        <taxon>Mysida</taxon>
        <taxon>Mysidae</taxon>
        <taxon>Mysinae</taxon>
        <taxon>Mysini</taxon>
        <taxon>Neomysis</taxon>
    </lineage>
</organism>
<evidence type="ECO:0000256" key="1">
    <source>
        <dbReference type="ARBA" id="ARBA00004304"/>
    </source>
</evidence>
<evidence type="ECO:0000256" key="2">
    <source>
        <dbReference type="ARBA" id="ARBA00008892"/>
    </source>
</evidence>
<evidence type="ECO:0000256" key="12">
    <source>
        <dbReference type="RuleBase" id="RU003661"/>
    </source>
</evidence>